<keyword evidence="5 6" id="KW-0720">Serine protease</keyword>
<dbReference type="Gene3D" id="3.40.50.1820">
    <property type="entry name" value="alpha/beta hydrolase"/>
    <property type="match status" value="1"/>
</dbReference>
<evidence type="ECO:0000313" key="9">
    <source>
        <dbReference type="EMBL" id="ORZ38479.1"/>
    </source>
</evidence>
<gene>
    <name evidence="9" type="ORF">BCR44DRAFT_121043</name>
</gene>
<dbReference type="InterPro" id="IPR051167">
    <property type="entry name" value="Prolyl_oligopep/macrocyclase"/>
</dbReference>
<dbReference type="FunFam" id="3.40.50.1820:FF:000005">
    <property type="entry name" value="Prolyl endopeptidase"/>
    <property type="match status" value="1"/>
</dbReference>
<dbReference type="PRINTS" id="PR00862">
    <property type="entry name" value="PROLIGOPTASE"/>
</dbReference>
<organism evidence="9 10">
    <name type="scientific">Catenaria anguillulae PL171</name>
    <dbReference type="NCBI Taxonomy" id="765915"/>
    <lineage>
        <taxon>Eukaryota</taxon>
        <taxon>Fungi</taxon>
        <taxon>Fungi incertae sedis</taxon>
        <taxon>Blastocladiomycota</taxon>
        <taxon>Blastocladiomycetes</taxon>
        <taxon>Blastocladiales</taxon>
        <taxon>Catenariaceae</taxon>
        <taxon>Catenaria</taxon>
    </lineage>
</organism>
<protein>
    <recommendedName>
        <fullName evidence="6">Prolyl endopeptidase</fullName>
        <ecNumber evidence="6">3.4.21.-</ecNumber>
    </recommendedName>
</protein>
<dbReference type="GO" id="GO:0004252">
    <property type="term" value="F:serine-type endopeptidase activity"/>
    <property type="evidence" value="ECO:0007669"/>
    <property type="project" value="UniProtKB-UniRule"/>
</dbReference>
<evidence type="ECO:0000256" key="3">
    <source>
        <dbReference type="ARBA" id="ARBA00022670"/>
    </source>
</evidence>
<dbReference type="SUPFAM" id="SSF50993">
    <property type="entry name" value="Peptidase/esterase 'gauge' domain"/>
    <property type="match status" value="1"/>
</dbReference>
<feature type="domain" description="Peptidase S9A N-terminal" evidence="8">
    <location>
        <begin position="14"/>
        <end position="432"/>
    </location>
</feature>
<dbReference type="GO" id="GO:0006508">
    <property type="term" value="P:proteolysis"/>
    <property type="evidence" value="ECO:0007669"/>
    <property type="project" value="UniProtKB-KW"/>
</dbReference>
<evidence type="ECO:0000256" key="2">
    <source>
        <dbReference type="ARBA" id="ARBA00005228"/>
    </source>
</evidence>
<feature type="domain" description="Peptidase S9 prolyl oligopeptidase catalytic" evidence="7">
    <location>
        <begin position="492"/>
        <end position="704"/>
    </location>
</feature>
<name>A0A1Y2HVE1_9FUNG</name>
<dbReference type="EMBL" id="MCFL01000008">
    <property type="protein sequence ID" value="ORZ38479.1"/>
    <property type="molecule type" value="Genomic_DNA"/>
</dbReference>
<evidence type="ECO:0000259" key="7">
    <source>
        <dbReference type="Pfam" id="PF00326"/>
    </source>
</evidence>
<comment type="similarity">
    <text evidence="2 6">Belongs to the peptidase S9A family.</text>
</comment>
<evidence type="ECO:0000256" key="1">
    <source>
        <dbReference type="ARBA" id="ARBA00001070"/>
    </source>
</evidence>
<dbReference type="EC" id="3.4.21.-" evidence="6"/>
<dbReference type="InterPro" id="IPR002471">
    <property type="entry name" value="Pept_S9_AS"/>
</dbReference>
<dbReference type="PANTHER" id="PTHR42881">
    <property type="entry name" value="PROLYL ENDOPEPTIDASE"/>
    <property type="match status" value="1"/>
</dbReference>
<dbReference type="InterPro" id="IPR029058">
    <property type="entry name" value="AB_hydrolase_fold"/>
</dbReference>
<evidence type="ECO:0000259" key="8">
    <source>
        <dbReference type="Pfam" id="PF02897"/>
    </source>
</evidence>
<comment type="caution">
    <text evidence="9">The sequence shown here is derived from an EMBL/GenBank/DDBJ whole genome shotgun (WGS) entry which is preliminary data.</text>
</comment>
<dbReference type="SUPFAM" id="SSF53474">
    <property type="entry name" value="alpha/beta-Hydrolases"/>
    <property type="match status" value="1"/>
</dbReference>
<evidence type="ECO:0000256" key="4">
    <source>
        <dbReference type="ARBA" id="ARBA00022801"/>
    </source>
</evidence>
<keyword evidence="4 6" id="KW-0378">Hydrolase</keyword>
<dbReference type="OrthoDB" id="248387at2759"/>
<keyword evidence="10" id="KW-1185">Reference proteome</keyword>
<dbReference type="InterPro" id="IPR023302">
    <property type="entry name" value="Pept_S9A_N"/>
</dbReference>
<dbReference type="InterPro" id="IPR001375">
    <property type="entry name" value="Peptidase_S9_cat"/>
</dbReference>
<dbReference type="InterPro" id="IPR002470">
    <property type="entry name" value="Peptidase_S9A"/>
</dbReference>
<dbReference type="PROSITE" id="PS00708">
    <property type="entry name" value="PRO_ENDOPEP_SER"/>
    <property type="match status" value="1"/>
</dbReference>
<evidence type="ECO:0000313" key="10">
    <source>
        <dbReference type="Proteomes" id="UP000193411"/>
    </source>
</evidence>
<comment type="catalytic activity">
    <reaction evidence="1">
        <text>Hydrolysis of Pro-|-Xaa &gt;&gt; Ala-|-Xaa in oligopeptides.</text>
        <dbReference type="EC" id="3.4.21.26"/>
    </reaction>
</comment>
<dbReference type="Pfam" id="PF02897">
    <property type="entry name" value="Peptidase_S9_N"/>
    <property type="match status" value="1"/>
</dbReference>
<reference evidence="9 10" key="1">
    <citation type="submission" date="2016-07" db="EMBL/GenBank/DDBJ databases">
        <title>Pervasive Adenine N6-methylation of Active Genes in Fungi.</title>
        <authorList>
            <consortium name="DOE Joint Genome Institute"/>
            <person name="Mondo S.J."/>
            <person name="Dannebaum R.O."/>
            <person name="Kuo R.C."/>
            <person name="Labutti K."/>
            <person name="Haridas S."/>
            <person name="Kuo A."/>
            <person name="Salamov A."/>
            <person name="Ahrendt S.R."/>
            <person name="Lipzen A."/>
            <person name="Sullivan W."/>
            <person name="Andreopoulos W.B."/>
            <person name="Clum A."/>
            <person name="Lindquist E."/>
            <person name="Daum C."/>
            <person name="Ramamoorthy G.K."/>
            <person name="Gryganskyi A."/>
            <person name="Culley D."/>
            <person name="Magnuson J.K."/>
            <person name="James T.Y."/>
            <person name="O'Malley M.A."/>
            <person name="Stajich J.E."/>
            <person name="Spatafora J.W."/>
            <person name="Visel A."/>
            <person name="Grigoriev I.V."/>
        </authorList>
    </citation>
    <scope>NUCLEOTIDE SEQUENCE [LARGE SCALE GENOMIC DNA]</scope>
    <source>
        <strain evidence="9 10">PL171</strain>
    </source>
</reference>
<dbReference type="GO" id="GO:0005829">
    <property type="term" value="C:cytosol"/>
    <property type="evidence" value="ECO:0007669"/>
    <property type="project" value="TreeGrafter"/>
</dbReference>
<evidence type="ECO:0000256" key="6">
    <source>
        <dbReference type="RuleBase" id="RU368024"/>
    </source>
</evidence>
<dbReference type="Gene3D" id="2.130.10.120">
    <property type="entry name" value="Prolyl oligopeptidase, N-terminal domain"/>
    <property type="match status" value="1"/>
</dbReference>
<dbReference type="Pfam" id="PF00326">
    <property type="entry name" value="Peptidase_S9"/>
    <property type="match status" value="1"/>
</dbReference>
<sequence length="710" mass="80183">MATKPTKYTWSSYPAVRRDASVVEDLHGHKIADPYRWLEEPDSDETTAFVNAQADLTEAYLAQYPDKEKFETKLTEMFNYERYSVPFKEGSKYYYWYNTGLQNQSALYQQDSLDAEAKVFFDPNKLSDDGTIALSTYSFSESGKLFGYALSKSGSDWVTIHVMDVESGEERKGDVIEYAKFTSVEWTKDEKGFFYTRYPKVEKDDLGTETDANLFAQAYYHKLGTSQSEDVLVYQDKERPTWSGRVTESDCGKFLILSISASTAPKNKLWIARHPADGNYAEGNLDWIKIADDIDLAGFDYLTNEGQVFYFQTNLDAPRQRIVKYDLENAGAGFVEVIAEDKEGSALKYSVVVDGDKAMLVYSRDVKDVLYLYSLATGQQLEVINLPTVASIAGLSGKKKHAEMFFSFTGFLSPGTIMRYDVKDRKLSKFKETSVKGFDSDEYEAKQEFYTSKFGTKIPMFIVHRKGIKLDGSRPAFLYGYGGFSIPLGPFFSPSNSTYMKHYDAVIAIANLRGGGEYGEDWHHDGMLNKKQNVFDDFQWAAKHLVARGYTSHSKLAINGGSNGGLLVGACINQAPELFAAAVAQVGVLDMYRFHKFTIGHAWTADYGNPDKKEDFEYLTTYSPLHTIKTQTYPATLLMTSDHDDRVVPLHSYKYAAELQYKNPKNPNPLLILIERKAGHGAGKPTKKRIESEAWKFAFIAMNTGAEWRD</sequence>
<dbReference type="Proteomes" id="UP000193411">
    <property type="component" value="Unassembled WGS sequence"/>
</dbReference>
<proteinExistence type="inferred from homology"/>
<dbReference type="GO" id="GO:0070012">
    <property type="term" value="F:oligopeptidase activity"/>
    <property type="evidence" value="ECO:0007669"/>
    <property type="project" value="TreeGrafter"/>
</dbReference>
<accession>A0A1Y2HVE1</accession>
<dbReference type="PANTHER" id="PTHR42881:SF2">
    <property type="entry name" value="PROLYL ENDOPEPTIDASE"/>
    <property type="match status" value="1"/>
</dbReference>
<keyword evidence="3 6" id="KW-0645">Protease</keyword>
<dbReference type="AlphaFoldDB" id="A0A1Y2HVE1"/>
<evidence type="ECO:0000256" key="5">
    <source>
        <dbReference type="ARBA" id="ARBA00022825"/>
    </source>
</evidence>
<dbReference type="FunFam" id="2.130.10.120:FF:000001">
    <property type="entry name" value="Prolyl endopeptidase"/>
    <property type="match status" value="1"/>
</dbReference>